<name>A0A1H6J716_9EURY</name>
<organism evidence="2 3">
    <name type="scientific">Halopenitus malekzadehii</name>
    <dbReference type="NCBI Taxonomy" id="1267564"/>
    <lineage>
        <taxon>Archaea</taxon>
        <taxon>Methanobacteriati</taxon>
        <taxon>Methanobacteriota</taxon>
        <taxon>Stenosarchaea group</taxon>
        <taxon>Halobacteria</taxon>
        <taxon>Halobacteriales</taxon>
        <taxon>Haloferacaceae</taxon>
        <taxon>Halopenitus</taxon>
    </lineage>
</organism>
<accession>A0A1H6J716</accession>
<proteinExistence type="predicted"/>
<gene>
    <name evidence="2" type="ORF">SAMN05192561_10788</name>
</gene>
<reference evidence="2 3" key="1">
    <citation type="submission" date="2016-10" db="EMBL/GenBank/DDBJ databases">
        <authorList>
            <person name="de Groot N.N."/>
        </authorList>
    </citation>
    <scope>NUCLEOTIDE SEQUENCE [LARGE SCALE GENOMIC DNA]</scope>
    <source>
        <strain evidence="2 3">IBRC-M10418</strain>
    </source>
</reference>
<protein>
    <submittedName>
        <fullName evidence="2">Uncharacterized protein</fullName>
    </submittedName>
</protein>
<evidence type="ECO:0000313" key="3">
    <source>
        <dbReference type="Proteomes" id="UP000199215"/>
    </source>
</evidence>
<evidence type="ECO:0000256" key="1">
    <source>
        <dbReference type="SAM" id="MobiDB-lite"/>
    </source>
</evidence>
<dbReference type="EMBL" id="FNWU01000007">
    <property type="protein sequence ID" value="SEH56500.1"/>
    <property type="molecule type" value="Genomic_DNA"/>
</dbReference>
<dbReference type="AlphaFoldDB" id="A0A1H6J716"/>
<feature type="region of interest" description="Disordered" evidence="1">
    <location>
        <begin position="1"/>
        <end position="30"/>
    </location>
</feature>
<sequence length="30" mass="3267">MLNLSRDESGTEDTSIADHLSVGNYSLGKR</sequence>
<keyword evidence="3" id="KW-1185">Reference proteome</keyword>
<evidence type="ECO:0000313" key="2">
    <source>
        <dbReference type="EMBL" id="SEH56500.1"/>
    </source>
</evidence>
<dbReference type="Proteomes" id="UP000199215">
    <property type="component" value="Unassembled WGS sequence"/>
</dbReference>